<evidence type="ECO:0000313" key="1">
    <source>
        <dbReference type="EMBL" id="KXV50907.1"/>
    </source>
</evidence>
<name>A0A149TN83_9PROT</name>
<dbReference type="PATRIC" id="fig|318683.6.peg.3309"/>
<protein>
    <submittedName>
        <fullName evidence="1">Uncharacterized protein</fullName>
    </submittedName>
</protein>
<evidence type="ECO:0000313" key="2">
    <source>
        <dbReference type="Proteomes" id="UP000075636"/>
    </source>
</evidence>
<proteinExistence type="predicted"/>
<dbReference type="RefSeq" id="WP_062105790.1">
    <property type="nucleotide sequence ID" value="NZ_JAERLB010000009.1"/>
</dbReference>
<sequence>MSDLDDLVRCCTALIETQGYRFETGIPGVGVLPAWRVTQTNVFLPVLLRLAEEFWRSETKGAGFGLRLEPDTLSVTGYTLTGLYHVPLSIALLALNAVLRAVADPEGCISIEALTAYTHTVTG</sequence>
<dbReference type="GeneID" id="81475465"/>
<comment type="caution">
    <text evidence="1">The sequence shown here is derived from an EMBL/GenBank/DDBJ whole genome shotgun (WGS) entry which is preliminary data.</text>
</comment>
<gene>
    <name evidence="1" type="ORF">AD945_01025</name>
</gene>
<dbReference type="EMBL" id="LHZR01000064">
    <property type="protein sequence ID" value="KXV50907.1"/>
    <property type="molecule type" value="Genomic_DNA"/>
</dbReference>
<dbReference type="Proteomes" id="UP000075636">
    <property type="component" value="Unassembled WGS sequence"/>
</dbReference>
<dbReference type="OrthoDB" id="7219822at2"/>
<dbReference type="AlphaFoldDB" id="A0A149TN83"/>
<reference evidence="1 2" key="1">
    <citation type="submission" date="2015-06" db="EMBL/GenBank/DDBJ databases">
        <title>Improved classification and identification of acetic acid bacteria using matrix-assisted laser desorption/ionization time-of-flight mass spectrometry; Gluconobacter nephelii and Gluconobacter uchimurae are later heterotypic synonyms of Gluconobacter japonicus and Gluconobacter oxydans, respectively.</title>
        <authorList>
            <person name="Li L."/>
            <person name="Cleenwerck I."/>
            <person name="De Vuyst L."/>
            <person name="Vandamme P."/>
        </authorList>
    </citation>
    <scope>NUCLEOTIDE SEQUENCE [LARGE SCALE GENOMIC DNA]</scope>
    <source>
        <strain evidence="1 2">LMG 1768</strain>
    </source>
</reference>
<organism evidence="1 2">
    <name type="scientific">Gluconobacter albidus</name>
    <dbReference type="NCBI Taxonomy" id="318683"/>
    <lineage>
        <taxon>Bacteria</taxon>
        <taxon>Pseudomonadati</taxon>
        <taxon>Pseudomonadota</taxon>
        <taxon>Alphaproteobacteria</taxon>
        <taxon>Acetobacterales</taxon>
        <taxon>Acetobacteraceae</taxon>
        <taxon>Gluconobacter</taxon>
    </lineage>
</organism>
<accession>A0A149TN83</accession>